<dbReference type="AlphaFoldDB" id="D7CL49"/>
<dbReference type="InterPro" id="IPR006439">
    <property type="entry name" value="HAD-SF_hydro_IA"/>
</dbReference>
<dbReference type="GO" id="GO:0046872">
    <property type="term" value="F:metal ion binding"/>
    <property type="evidence" value="ECO:0007669"/>
    <property type="project" value="UniProtKB-KW"/>
</dbReference>
<dbReference type="SFLD" id="SFLDS00003">
    <property type="entry name" value="Haloacid_Dehalogenase"/>
    <property type="match status" value="1"/>
</dbReference>
<dbReference type="STRING" id="643648.Slip_0651"/>
<sequence>MLVGGRGHLLVESVKEDTKAGGTLFKAITFDFWNTLYKGPGANDVTEKRIELVQKVLQEGGLSSDRRAITRAFKRCWQRAYFYQRINGLEITPRGHVECIKKELGLKLDPELDEKLYRAYTQALLKAPPELNDGARDVLQELKERYRLAVICNTGATPGLILRKLMAADGILGYFDLTVFSDEVTWAKPNIRIFRYTLQRLGVNPYEAVHVGDDTITDVIGAKRAGMKAVWIFPQANQPVPECDWHIRDLRELRQIFGKAVEFGGSEKCSRKFGVE</sequence>
<protein>
    <submittedName>
        <fullName evidence="5">HAD-superfamily hydrolase, subfamily IA, variant 3</fullName>
    </submittedName>
</protein>
<dbReference type="SUPFAM" id="SSF56784">
    <property type="entry name" value="HAD-like"/>
    <property type="match status" value="1"/>
</dbReference>
<dbReference type="InterPro" id="IPR023214">
    <property type="entry name" value="HAD_sf"/>
</dbReference>
<dbReference type="Gene3D" id="1.10.150.400">
    <property type="match status" value="1"/>
</dbReference>
<dbReference type="InterPro" id="IPR036412">
    <property type="entry name" value="HAD-like_sf"/>
</dbReference>
<dbReference type="NCBIfam" id="TIGR01509">
    <property type="entry name" value="HAD-SF-IA-v3"/>
    <property type="match status" value="1"/>
</dbReference>
<dbReference type="Gene3D" id="3.40.50.1000">
    <property type="entry name" value="HAD superfamily/HAD-like"/>
    <property type="match status" value="1"/>
</dbReference>
<dbReference type="eggNOG" id="COG1011">
    <property type="taxonomic scope" value="Bacteria"/>
</dbReference>
<dbReference type="GO" id="GO:0044281">
    <property type="term" value="P:small molecule metabolic process"/>
    <property type="evidence" value="ECO:0007669"/>
    <property type="project" value="UniProtKB-ARBA"/>
</dbReference>
<evidence type="ECO:0000313" key="5">
    <source>
        <dbReference type="EMBL" id="ADI01434.1"/>
    </source>
</evidence>
<dbReference type="InterPro" id="IPR051400">
    <property type="entry name" value="HAD-like_hydrolase"/>
</dbReference>
<keyword evidence="2" id="KW-0479">Metal-binding</keyword>
<proteinExistence type="predicted"/>
<reference evidence="6" key="1">
    <citation type="journal article" date="2010" name="Stand. Genomic Sci.">
        <title>Complete genome sequence of Syntrophothermus lipocalidus type strain (TGB-C1T).</title>
        <authorList>
            <consortium name="US DOE Joint Genome Institute (JGI-PGF)"/>
            <person name="Djao O."/>
            <person name="Zhang X."/>
            <person name="Lucas S."/>
            <person name="Lapidus A."/>
            <person name="Glavina Del Rio T."/>
            <person name="Nolan M."/>
            <person name="Tice H."/>
            <person name="Cheng J."/>
            <person name="Han C."/>
            <person name="Tapia R."/>
            <person name="Goodwin L."/>
            <person name="Pitluck S."/>
            <person name="Liolios K."/>
            <person name="Ivanova N."/>
            <person name="Mavromatis K."/>
            <person name="Mikhailova N."/>
            <person name="Ovchinnikova G."/>
            <person name="Pati A."/>
            <person name="Brambilla E."/>
            <person name="Chen A."/>
            <person name="Palaniappan K."/>
            <person name="Land M."/>
            <person name="Hauser L."/>
            <person name="Chang Y."/>
            <person name="Jeffries C."/>
            <person name="Rohde M."/>
            <person name="Sikorski J."/>
            <person name="Spring S."/>
            <person name="Goker M."/>
            <person name="Detter J."/>
            <person name="Woyke T."/>
            <person name="Bristow J."/>
            <person name="Eisen J."/>
            <person name="Markowitz V."/>
            <person name="Hugenholtz P."/>
            <person name="Kyrpides N."/>
            <person name="Klenk H."/>
        </authorList>
    </citation>
    <scope>NUCLEOTIDE SEQUENCE [LARGE SCALE GENOMIC DNA]</scope>
    <source>
        <strain evidence="6">DSM 12680 / TGB-C1</strain>
    </source>
</reference>
<accession>D7CL49</accession>
<dbReference type="HOGENOM" id="CLU_045011_8_3_9"/>
<reference evidence="5 6" key="2">
    <citation type="journal article" date="2010" name="Stand. Genomic Sci.">
        <title>Complete genome sequence of Syntrophothermus lipocalidus type strain (TGB-C1).</title>
        <authorList>
            <person name="Djao O.D."/>
            <person name="Zhang X."/>
            <person name="Lucas S."/>
            <person name="Lapidus A."/>
            <person name="Del Rio T.G."/>
            <person name="Nolan M."/>
            <person name="Tice H."/>
            <person name="Cheng J.F."/>
            <person name="Han C."/>
            <person name="Tapia R."/>
            <person name="Goodwin L."/>
            <person name="Pitluck S."/>
            <person name="Liolios K."/>
            <person name="Ivanova N."/>
            <person name="Mavromatis K."/>
            <person name="Mikhailova N."/>
            <person name="Ovchinnikova G."/>
            <person name="Pati A."/>
            <person name="Brambilla E."/>
            <person name="Chen A."/>
            <person name="Palaniappan K."/>
            <person name="Land M."/>
            <person name="Hauser L."/>
            <person name="Chang Y.J."/>
            <person name="Jeffries C.D."/>
            <person name="Rohde M."/>
            <person name="Sikorski J."/>
            <person name="Spring S."/>
            <person name="Goker M."/>
            <person name="Detter J.C."/>
            <person name="Woyke T."/>
            <person name="Bristow J."/>
            <person name="Eisen J.A."/>
            <person name="Markowitz V."/>
            <person name="Hugenholtz P."/>
            <person name="Kyrpides N.C."/>
            <person name="Klenk H.P."/>
        </authorList>
    </citation>
    <scope>NUCLEOTIDE SEQUENCE [LARGE SCALE GENOMIC DNA]</scope>
    <source>
        <strain evidence="6">DSM 12680 / TGB-C1</strain>
    </source>
</reference>
<dbReference type="KEGG" id="slp:Slip_0651"/>
<evidence type="ECO:0000256" key="2">
    <source>
        <dbReference type="ARBA" id="ARBA00022723"/>
    </source>
</evidence>
<dbReference type="SFLD" id="SFLDG01129">
    <property type="entry name" value="C1.5:_HAD__Beta-PGM__Phosphata"/>
    <property type="match status" value="1"/>
</dbReference>
<dbReference type="Pfam" id="PF00702">
    <property type="entry name" value="Hydrolase"/>
    <property type="match status" value="1"/>
</dbReference>
<keyword evidence="3 5" id="KW-0378">Hydrolase</keyword>
<gene>
    <name evidence="5" type="ordered locus">Slip_0651</name>
</gene>
<dbReference type="GO" id="GO:0016791">
    <property type="term" value="F:phosphatase activity"/>
    <property type="evidence" value="ECO:0007669"/>
    <property type="project" value="TreeGrafter"/>
</dbReference>
<evidence type="ECO:0000256" key="4">
    <source>
        <dbReference type="ARBA" id="ARBA00022842"/>
    </source>
</evidence>
<evidence type="ECO:0000313" key="6">
    <source>
        <dbReference type="Proteomes" id="UP000000378"/>
    </source>
</evidence>
<name>D7CL49_SYNLT</name>
<comment type="cofactor">
    <cofactor evidence="1">
        <name>Mg(2+)</name>
        <dbReference type="ChEBI" id="CHEBI:18420"/>
    </cofactor>
</comment>
<dbReference type="NCBIfam" id="TIGR01549">
    <property type="entry name" value="HAD-SF-IA-v1"/>
    <property type="match status" value="1"/>
</dbReference>
<keyword evidence="4" id="KW-0460">Magnesium</keyword>
<dbReference type="EMBL" id="CP002048">
    <property type="protein sequence ID" value="ADI01434.1"/>
    <property type="molecule type" value="Genomic_DNA"/>
</dbReference>
<organism evidence="5 6">
    <name type="scientific">Syntrophothermus lipocalidus (strain DSM 12680 / TGB-C1)</name>
    <dbReference type="NCBI Taxonomy" id="643648"/>
    <lineage>
        <taxon>Bacteria</taxon>
        <taxon>Bacillati</taxon>
        <taxon>Bacillota</taxon>
        <taxon>Clostridia</taxon>
        <taxon>Eubacteriales</taxon>
        <taxon>Syntrophomonadaceae</taxon>
        <taxon>Syntrophothermus</taxon>
    </lineage>
</organism>
<evidence type="ECO:0000256" key="3">
    <source>
        <dbReference type="ARBA" id="ARBA00022801"/>
    </source>
</evidence>
<evidence type="ECO:0000256" key="1">
    <source>
        <dbReference type="ARBA" id="ARBA00001946"/>
    </source>
</evidence>
<dbReference type="PANTHER" id="PTHR46470:SF2">
    <property type="entry name" value="GLYCERALDEHYDE 3-PHOSPHATE PHOSPHATASE"/>
    <property type="match status" value="1"/>
</dbReference>
<dbReference type="Proteomes" id="UP000000378">
    <property type="component" value="Chromosome"/>
</dbReference>
<dbReference type="PANTHER" id="PTHR46470">
    <property type="entry name" value="N-ACYLNEURAMINATE-9-PHOSPHATASE"/>
    <property type="match status" value="1"/>
</dbReference>
<keyword evidence="6" id="KW-1185">Reference proteome</keyword>